<keyword evidence="7" id="KW-1185">Reference proteome</keyword>
<dbReference type="InterPro" id="IPR037171">
    <property type="entry name" value="NagB/RpiA_transferase-like"/>
</dbReference>
<dbReference type="RefSeq" id="WP_173285339.1">
    <property type="nucleotide sequence ID" value="NZ_CP054020.1"/>
</dbReference>
<dbReference type="GO" id="GO:0009396">
    <property type="term" value="P:folic acid-containing compound biosynthetic process"/>
    <property type="evidence" value="ECO:0007669"/>
    <property type="project" value="TreeGrafter"/>
</dbReference>
<dbReference type="PANTHER" id="PTHR23407">
    <property type="entry name" value="ATPASE INHIBITOR/5-FORMYLTETRAHYDROFOLATE CYCLO-LIGASE"/>
    <property type="match status" value="1"/>
</dbReference>
<dbReference type="GO" id="GO:0005524">
    <property type="term" value="F:ATP binding"/>
    <property type="evidence" value="ECO:0007669"/>
    <property type="project" value="UniProtKB-KW"/>
</dbReference>
<keyword evidence="3 4" id="KW-0067">ATP-binding</keyword>
<dbReference type="EMBL" id="CP054020">
    <property type="protein sequence ID" value="QKI89441.1"/>
    <property type="molecule type" value="Genomic_DNA"/>
</dbReference>
<feature type="binding site" evidence="4">
    <location>
        <begin position="140"/>
        <end position="148"/>
    </location>
    <ligand>
        <name>ATP</name>
        <dbReference type="ChEBI" id="CHEBI:30616"/>
    </ligand>
</feature>
<dbReference type="Pfam" id="PF01812">
    <property type="entry name" value="5-FTHF_cyc-lig"/>
    <property type="match status" value="1"/>
</dbReference>
<feature type="binding site" evidence="4">
    <location>
        <position position="63"/>
    </location>
    <ligand>
        <name>substrate</name>
    </ligand>
</feature>
<accession>A0A7D4SNF2</accession>
<name>A0A7D4SNF2_9GAMM</name>
<dbReference type="InterPro" id="IPR002698">
    <property type="entry name" value="FTHF_cligase"/>
</dbReference>
<sequence length="199" mass="22954">MSDLTAVPAKLLRTSLRERRNLLSHQQQKHNEEKALLQVQKLLAQENLQTPLNIGLFLSQDGELGTGKVIEYLWSQTEHKVFLPILAEDNHMFFGEYRPETKLQNNRFQIPEPVNETVICAGELDWVLTPLVGFDRCGNRMGMGGGFYDRTFAFKHEQKEESPYLVGWAHACQEVDRLDSQPWDVPLNAIISEKETLWF</sequence>
<organism evidence="6 7">
    <name type="scientific">Thiomicrorhabdus xiamenensis</name>
    <dbReference type="NCBI Taxonomy" id="2739063"/>
    <lineage>
        <taxon>Bacteria</taxon>
        <taxon>Pseudomonadati</taxon>
        <taxon>Pseudomonadota</taxon>
        <taxon>Gammaproteobacteria</taxon>
        <taxon>Thiotrichales</taxon>
        <taxon>Piscirickettsiaceae</taxon>
        <taxon>Thiomicrorhabdus</taxon>
    </lineage>
</organism>
<reference evidence="6 7" key="1">
    <citation type="submission" date="2020-05" db="EMBL/GenBank/DDBJ databases">
        <title>Thiomicrorhabdus sediminis sp.nov. and Thiomicrorhabdus xiamenensis sp.nov., novel sulfur-oxidizing bacteria isolated from coastal sediment.</title>
        <authorList>
            <person name="Liu X."/>
        </authorList>
    </citation>
    <scope>NUCLEOTIDE SEQUENCE [LARGE SCALE GENOMIC DNA]</scope>
    <source>
        <strain evidence="6 7">G2</strain>
    </source>
</reference>
<evidence type="ECO:0000313" key="7">
    <source>
        <dbReference type="Proteomes" id="UP000504724"/>
    </source>
</evidence>
<comment type="cofactor">
    <cofactor evidence="5">
        <name>Mg(2+)</name>
        <dbReference type="ChEBI" id="CHEBI:18420"/>
    </cofactor>
</comment>
<feature type="binding site" evidence="4">
    <location>
        <position position="58"/>
    </location>
    <ligand>
        <name>substrate</name>
    </ligand>
</feature>
<dbReference type="GO" id="GO:0035999">
    <property type="term" value="P:tetrahydrofolate interconversion"/>
    <property type="evidence" value="ECO:0007669"/>
    <property type="project" value="TreeGrafter"/>
</dbReference>
<evidence type="ECO:0000256" key="4">
    <source>
        <dbReference type="PIRSR" id="PIRSR006806-1"/>
    </source>
</evidence>
<dbReference type="AlphaFoldDB" id="A0A7D4SNF2"/>
<gene>
    <name evidence="6" type="ORF">HQN79_07620</name>
</gene>
<evidence type="ECO:0000256" key="1">
    <source>
        <dbReference type="ARBA" id="ARBA00010638"/>
    </source>
</evidence>
<comment type="catalytic activity">
    <reaction evidence="5">
        <text>(6S)-5-formyl-5,6,7,8-tetrahydrofolate + ATP = (6R)-5,10-methenyltetrahydrofolate + ADP + phosphate</text>
        <dbReference type="Rhea" id="RHEA:10488"/>
        <dbReference type="ChEBI" id="CHEBI:30616"/>
        <dbReference type="ChEBI" id="CHEBI:43474"/>
        <dbReference type="ChEBI" id="CHEBI:57455"/>
        <dbReference type="ChEBI" id="CHEBI:57457"/>
        <dbReference type="ChEBI" id="CHEBI:456216"/>
        <dbReference type="EC" id="6.3.3.2"/>
    </reaction>
</comment>
<evidence type="ECO:0000256" key="3">
    <source>
        <dbReference type="ARBA" id="ARBA00022840"/>
    </source>
</evidence>
<dbReference type="PANTHER" id="PTHR23407:SF1">
    <property type="entry name" value="5-FORMYLTETRAHYDROFOLATE CYCLO-LIGASE"/>
    <property type="match status" value="1"/>
</dbReference>
<proteinExistence type="inferred from homology"/>
<evidence type="ECO:0000256" key="2">
    <source>
        <dbReference type="ARBA" id="ARBA00022741"/>
    </source>
</evidence>
<dbReference type="GO" id="GO:0046872">
    <property type="term" value="F:metal ion binding"/>
    <property type="evidence" value="ECO:0007669"/>
    <property type="project" value="UniProtKB-KW"/>
</dbReference>
<dbReference type="KEGG" id="txa:HQN79_07620"/>
<evidence type="ECO:0000256" key="5">
    <source>
        <dbReference type="RuleBase" id="RU361279"/>
    </source>
</evidence>
<keyword evidence="6" id="KW-0436">Ligase</keyword>
<dbReference type="EC" id="6.3.3.2" evidence="5"/>
<evidence type="ECO:0000313" key="6">
    <source>
        <dbReference type="EMBL" id="QKI89441.1"/>
    </source>
</evidence>
<dbReference type="GO" id="GO:0030272">
    <property type="term" value="F:5-formyltetrahydrofolate cyclo-ligase activity"/>
    <property type="evidence" value="ECO:0007669"/>
    <property type="project" value="UniProtKB-EC"/>
</dbReference>
<dbReference type="Gene3D" id="3.40.50.10420">
    <property type="entry name" value="NagB/RpiA/CoA transferase-like"/>
    <property type="match status" value="1"/>
</dbReference>
<dbReference type="InterPro" id="IPR024185">
    <property type="entry name" value="FTHF_cligase-like_sf"/>
</dbReference>
<dbReference type="SUPFAM" id="SSF100950">
    <property type="entry name" value="NagB/RpiA/CoA transferase-like"/>
    <property type="match status" value="1"/>
</dbReference>
<keyword evidence="5" id="KW-0460">Magnesium</keyword>
<keyword evidence="2 4" id="KW-0547">Nucleotide-binding</keyword>
<dbReference type="NCBIfam" id="TIGR02727">
    <property type="entry name" value="MTHFS_bact"/>
    <property type="match status" value="1"/>
</dbReference>
<keyword evidence="5" id="KW-0479">Metal-binding</keyword>
<comment type="similarity">
    <text evidence="1 5">Belongs to the 5-formyltetrahydrofolate cyclo-ligase family.</text>
</comment>
<dbReference type="PIRSF" id="PIRSF006806">
    <property type="entry name" value="FTHF_cligase"/>
    <property type="match status" value="1"/>
</dbReference>
<dbReference type="Proteomes" id="UP000504724">
    <property type="component" value="Chromosome"/>
</dbReference>
<protein>
    <recommendedName>
        <fullName evidence="5">5-formyltetrahydrofolate cyclo-ligase</fullName>
        <ecNumber evidence="5">6.3.3.2</ecNumber>
    </recommendedName>
</protein>